<dbReference type="Gene3D" id="3.40.50.150">
    <property type="entry name" value="Vaccinia Virus protein VP39"/>
    <property type="match status" value="1"/>
</dbReference>
<organism evidence="2 3">
    <name type="scientific">Nocardia macrotermitis</name>
    <dbReference type="NCBI Taxonomy" id="2585198"/>
    <lineage>
        <taxon>Bacteria</taxon>
        <taxon>Bacillati</taxon>
        <taxon>Actinomycetota</taxon>
        <taxon>Actinomycetes</taxon>
        <taxon>Mycobacteriales</taxon>
        <taxon>Nocardiaceae</taxon>
        <taxon>Nocardia</taxon>
    </lineage>
</organism>
<evidence type="ECO:0000259" key="1">
    <source>
        <dbReference type="Pfam" id="PF02384"/>
    </source>
</evidence>
<gene>
    <name evidence="2" type="ORF">NRB20_33310</name>
</gene>
<sequence length="661" mass="69493">MVKLVPPMTATEISKLAGVTRATVSNWRRRHEDFPQPVGGTEARPVFDRNEVQSWLSSRGTDISESPLSRLRTAVRSSLTADESVEVAKLLVHPAGSTSPDQASDAVSRILKAARAIVPSEGLAAVADVLTESALTEPGTYATAEPVAELMVTLAAAGTPIDTVLDPACGSGYLLLAAAREGATGLFGQDVLAVQATRARLLIGAEIEKQPEIEVGDSLLADAFAGKGFDVVLCDPPGSGAAPSEDDLALGDPRLAYGIPPKSEAELAWALQSLVHARIGGYAVLLLSPGAASRPTGRRIRSALLRAGAVRAVIALPQRVAQPWAFSLHLWVLQGPDPSTRPGHTVLFIDTESLGADGAVDWPTVEETITTAWRSFLRPRSRPIAVPGLVAEVDVIGLLDDTVNLAPSAWMSSSLDPETMAGEATAALSDLESTVAELAAAVTAVDTFEPAVTDWRTATVLELVNGGALHWFPPGTTGVDSGGDHAVWRTIEHRDIARGTGPSGTVRLDNPDSQLIVQPDDILLAPLPKSSTHTDLRLKVAGPDDVGALPGRGVAILRAVPDRTDPWFLAAFVAEGDGLPTGTTSWIRGDRLRTRIPLLAMAQQRRCGAAYRRIYEVHLASARVTAEVRKATDLLTGGLTAGVLVPAADDTNDNNFRGGNA</sequence>
<dbReference type="InterPro" id="IPR003356">
    <property type="entry name" value="DNA_methylase_A-5"/>
</dbReference>
<proteinExistence type="predicted"/>
<dbReference type="Proteomes" id="UP000438448">
    <property type="component" value="Unassembled WGS sequence"/>
</dbReference>
<dbReference type="Pfam" id="PF02384">
    <property type="entry name" value="N6_Mtase"/>
    <property type="match status" value="1"/>
</dbReference>
<reference evidence="2 3" key="1">
    <citation type="submission" date="2019-10" db="EMBL/GenBank/DDBJ databases">
        <title>Nocardia macrotermitis sp. nov. and Nocardia aurantia sp. nov., isolated from the gut of fungus growing-termite Macrotermes natalensis.</title>
        <authorList>
            <person name="Benndorf R."/>
            <person name="Schwitalla J."/>
            <person name="Martin K."/>
            <person name="De Beer W."/>
            <person name="Kaster A.-K."/>
            <person name="Vollmers J."/>
            <person name="Poulsen M."/>
            <person name="Beemelmanns C."/>
        </authorList>
    </citation>
    <scope>NUCLEOTIDE SEQUENCE [LARGE SCALE GENOMIC DNA]</scope>
    <source>
        <strain evidence="2 3">RB20</strain>
    </source>
</reference>
<dbReference type="CDD" id="cd02440">
    <property type="entry name" value="AdoMet_MTases"/>
    <property type="match status" value="1"/>
</dbReference>
<dbReference type="InterPro" id="IPR036388">
    <property type="entry name" value="WH-like_DNA-bd_sf"/>
</dbReference>
<dbReference type="InterPro" id="IPR029063">
    <property type="entry name" value="SAM-dependent_MTases_sf"/>
</dbReference>
<dbReference type="AlphaFoldDB" id="A0A7K0D3N1"/>
<evidence type="ECO:0000313" key="3">
    <source>
        <dbReference type="Proteomes" id="UP000438448"/>
    </source>
</evidence>
<dbReference type="EMBL" id="WEGK01000006">
    <property type="protein sequence ID" value="MQY20231.1"/>
    <property type="molecule type" value="Genomic_DNA"/>
</dbReference>
<dbReference type="GO" id="GO:0008170">
    <property type="term" value="F:N-methyltransferase activity"/>
    <property type="evidence" value="ECO:0007669"/>
    <property type="project" value="InterPro"/>
</dbReference>
<accession>A0A7K0D3N1</accession>
<evidence type="ECO:0000313" key="2">
    <source>
        <dbReference type="EMBL" id="MQY20231.1"/>
    </source>
</evidence>
<comment type="caution">
    <text evidence="2">The sequence shown here is derived from an EMBL/GenBank/DDBJ whole genome shotgun (WGS) entry which is preliminary data.</text>
</comment>
<dbReference type="InterPro" id="IPR052916">
    <property type="entry name" value="Type-I_RE_MTase_Subunit"/>
</dbReference>
<dbReference type="PANTHER" id="PTHR42998:SF1">
    <property type="entry name" value="TYPE I RESTRICTION ENZYME HINDI METHYLASE SUBUNIT"/>
    <property type="match status" value="1"/>
</dbReference>
<dbReference type="PANTHER" id="PTHR42998">
    <property type="entry name" value="TYPE I RESTRICTION ENZYME HINDVIIP M PROTEIN-RELATED"/>
    <property type="match status" value="1"/>
</dbReference>
<dbReference type="InterPro" id="IPR009061">
    <property type="entry name" value="DNA-bd_dom_put_sf"/>
</dbReference>
<dbReference type="SUPFAM" id="SSF53335">
    <property type="entry name" value="S-adenosyl-L-methionine-dependent methyltransferases"/>
    <property type="match status" value="1"/>
</dbReference>
<feature type="domain" description="DNA methylase adenine-specific" evidence="1">
    <location>
        <begin position="136"/>
        <end position="353"/>
    </location>
</feature>
<protein>
    <recommendedName>
        <fullName evidence="1">DNA methylase adenine-specific domain-containing protein</fullName>
    </recommendedName>
</protein>
<dbReference type="Gene3D" id="1.10.10.10">
    <property type="entry name" value="Winged helix-like DNA-binding domain superfamily/Winged helix DNA-binding domain"/>
    <property type="match status" value="1"/>
</dbReference>
<dbReference type="PRINTS" id="PR00507">
    <property type="entry name" value="N12N6MTFRASE"/>
</dbReference>
<dbReference type="SUPFAM" id="SSF46955">
    <property type="entry name" value="Putative DNA-binding domain"/>
    <property type="match status" value="1"/>
</dbReference>
<name>A0A7K0D3N1_9NOCA</name>
<keyword evidence="3" id="KW-1185">Reference proteome</keyword>
<dbReference type="GO" id="GO:0003677">
    <property type="term" value="F:DNA binding"/>
    <property type="evidence" value="ECO:0007669"/>
    <property type="project" value="InterPro"/>
</dbReference>